<feature type="transmembrane region" description="Helical" evidence="10">
    <location>
        <begin position="275"/>
        <end position="292"/>
    </location>
</feature>
<dbReference type="GO" id="GO:1902600">
    <property type="term" value="P:proton transmembrane transport"/>
    <property type="evidence" value="ECO:0007669"/>
    <property type="project" value="InterPro"/>
</dbReference>
<dbReference type="EMBL" id="FUXL01000018">
    <property type="protein sequence ID" value="SKA35135.1"/>
    <property type="molecule type" value="Genomic_DNA"/>
</dbReference>
<feature type="transmembrane region" description="Helical" evidence="10">
    <location>
        <begin position="117"/>
        <end position="139"/>
    </location>
</feature>
<evidence type="ECO:0000313" key="13">
    <source>
        <dbReference type="Proteomes" id="UP000190135"/>
    </source>
</evidence>
<evidence type="ECO:0000256" key="4">
    <source>
        <dbReference type="ARBA" id="ARBA00022475"/>
    </source>
</evidence>
<dbReference type="GO" id="GO:0015297">
    <property type="term" value="F:antiporter activity"/>
    <property type="evidence" value="ECO:0007669"/>
    <property type="project" value="UniProtKB-KW"/>
</dbReference>
<feature type="transmembrane region" description="Helical" evidence="10">
    <location>
        <begin position="6"/>
        <end position="26"/>
    </location>
</feature>
<dbReference type="RefSeq" id="WP_207553000.1">
    <property type="nucleotide sequence ID" value="NZ_FUXL01000018.1"/>
</dbReference>
<dbReference type="PANTHER" id="PTHR32507">
    <property type="entry name" value="NA(+)/H(+) ANTIPORTER 1"/>
    <property type="match status" value="1"/>
</dbReference>
<keyword evidence="2" id="KW-0813">Transport</keyword>
<dbReference type="InterPro" id="IPR005170">
    <property type="entry name" value="Transptr-assoc_dom"/>
</dbReference>
<dbReference type="InterPro" id="IPR038770">
    <property type="entry name" value="Na+/solute_symporter_sf"/>
</dbReference>
<dbReference type="GO" id="GO:0005886">
    <property type="term" value="C:plasma membrane"/>
    <property type="evidence" value="ECO:0007669"/>
    <property type="project" value="UniProtKB-SubCell"/>
</dbReference>
<dbReference type="Gene3D" id="1.20.1530.20">
    <property type="match status" value="1"/>
</dbReference>
<feature type="compositionally biased region" description="Basic and acidic residues" evidence="9">
    <location>
        <begin position="618"/>
        <end position="630"/>
    </location>
</feature>
<feature type="transmembrane region" description="Helical" evidence="10">
    <location>
        <begin position="57"/>
        <end position="76"/>
    </location>
</feature>
<evidence type="ECO:0000256" key="2">
    <source>
        <dbReference type="ARBA" id="ARBA00022448"/>
    </source>
</evidence>
<dbReference type="InterPro" id="IPR006153">
    <property type="entry name" value="Cation/H_exchanger_TM"/>
</dbReference>
<feature type="transmembrane region" description="Helical" evidence="10">
    <location>
        <begin position="197"/>
        <end position="215"/>
    </location>
</feature>
<dbReference type="Pfam" id="PF03471">
    <property type="entry name" value="CorC_HlyC"/>
    <property type="match status" value="1"/>
</dbReference>
<dbReference type="STRING" id="1365950.SAMN05428963_11873"/>
<evidence type="ECO:0000256" key="6">
    <source>
        <dbReference type="ARBA" id="ARBA00022989"/>
    </source>
</evidence>
<dbReference type="SMART" id="SM01091">
    <property type="entry name" value="CorC_HlyC"/>
    <property type="match status" value="1"/>
</dbReference>
<keyword evidence="7" id="KW-0406">Ion transport</keyword>
<keyword evidence="8 10" id="KW-0472">Membrane</keyword>
<dbReference type="Proteomes" id="UP000190135">
    <property type="component" value="Unassembled WGS sequence"/>
</dbReference>
<feature type="transmembrane region" description="Helical" evidence="10">
    <location>
        <begin position="336"/>
        <end position="359"/>
    </location>
</feature>
<feature type="transmembrane region" description="Helical" evidence="10">
    <location>
        <begin position="33"/>
        <end position="51"/>
    </location>
</feature>
<accession>A0A1T4T3Q2</accession>
<dbReference type="PANTHER" id="PTHR32507:SF7">
    <property type="entry name" value="K(+)_H(+) ANTIPORTER NHAP2"/>
    <property type="match status" value="1"/>
</dbReference>
<dbReference type="NCBIfam" id="NF003716">
    <property type="entry name" value="PRK05326.1-3"/>
    <property type="match status" value="1"/>
</dbReference>
<keyword evidence="4" id="KW-1003">Cell membrane</keyword>
<comment type="subcellular location">
    <subcellularLocation>
        <location evidence="1">Cell membrane</location>
        <topology evidence="1">Multi-pass membrane protein</topology>
    </subcellularLocation>
</comment>
<name>A0A1T4T3Q2_9HYPH</name>
<evidence type="ECO:0000256" key="1">
    <source>
        <dbReference type="ARBA" id="ARBA00004651"/>
    </source>
</evidence>
<organism evidence="12 13">
    <name type="scientific">Consotaella salsifontis</name>
    <dbReference type="NCBI Taxonomy" id="1365950"/>
    <lineage>
        <taxon>Bacteria</taxon>
        <taxon>Pseudomonadati</taxon>
        <taxon>Pseudomonadota</taxon>
        <taxon>Alphaproteobacteria</taxon>
        <taxon>Hyphomicrobiales</taxon>
        <taxon>Aurantimonadaceae</taxon>
        <taxon>Consotaella</taxon>
    </lineage>
</organism>
<reference evidence="12 13" key="1">
    <citation type="submission" date="2017-02" db="EMBL/GenBank/DDBJ databases">
        <authorList>
            <person name="Peterson S.W."/>
        </authorList>
    </citation>
    <scope>NUCLEOTIDE SEQUENCE [LARGE SCALE GENOMIC DNA]</scope>
    <source>
        <strain evidence="12 13">USBA 369</strain>
    </source>
</reference>
<keyword evidence="6 10" id="KW-1133">Transmembrane helix</keyword>
<sequence>MLDTLYVVILIGTGLILLAAFSSLLAFRFGAPILLVFLSIGLVAGVDGFGLDFDNPPLAYFIGSLALAIILFDSGFGTSLQSFRHAAAPALTLATVGVLLTTALFAAAAVLLLDLSWLQGALLGSIVGSTDAAAVFFLLRIGGINIRERVRATLEIESGSNDPMAIFLAIALVELLRSGSGFEAMDWNFLIQFAKQLGIGGVLGLVGGWMILQLVNRLSLERGLTPIFTIALSLLVFSVTGALGGSGFLAVYVAGLLTGNSHIRSATSIRRFQEGMSWLAQIVMFLVLGLLATPSQFAAIALPAVGLAFFLIFIARPLAIWFCLLPFRFSRNETAFISWVGLRGAVSILLAILPIIGGIDSERVFFNTAFIIVLVSLLMQGWTIGFMARRLGLIVPPRIGPVEKLELELPGTAHHELLSYRVVAGSPVARGQRLPRWARPSLVVRDGKSMRLQYAGRLQENDYVYLFISSRYPRLLDRLFASPVPFEPDDAEFFGEFTVEPGRPARLLAESYGIDLGNVTPETTVAELMVERLGGHAEYGDRVAVGSVELIVRDTDDAGEIAEVGLSLTPDTKPTLPLFHNFRDIVSVLRQTPKRRRKVEASKAKEPPSLLLTPPVAESHRDGDGDGKPM</sequence>
<proteinExistence type="predicted"/>
<feature type="region of interest" description="Disordered" evidence="9">
    <location>
        <begin position="594"/>
        <end position="630"/>
    </location>
</feature>
<keyword evidence="3" id="KW-0050">Antiport</keyword>
<keyword evidence="5 10" id="KW-0812">Transmembrane</keyword>
<feature type="transmembrane region" description="Helical" evidence="10">
    <location>
        <begin position="227"/>
        <end position="254"/>
    </location>
</feature>
<evidence type="ECO:0000259" key="11">
    <source>
        <dbReference type="SMART" id="SM01091"/>
    </source>
</evidence>
<evidence type="ECO:0000256" key="5">
    <source>
        <dbReference type="ARBA" id="ARBA00022692"/>
    </source>
</evidence>
<feature type="transmembrane region" description="Helical" evidence="10">
    <location>
        <begin position="298"/>
        <end position="324"/>
    </location>
</feature>
<gene>
    <name evidence="12" type="ORF">SAMN05428963_11873</name>
</gene>
<evidence type="ECO:0000256" key="3">
    <source>
        <dbReference type="ARBA" id="ARBA00022449"/>
    </source>
</evidence>
<evidence type="ECO:0000256" key="8">
    <source>
        <dbReference type="ARBA" id="ARBA00023136"/>
    </source>
</evidence>
<dbReference type="AlphaFoldDB" id="A0A1T4T3Q2"/>
<evidence type="ECO:0000256" key="7">
    <source>
        <dbReference type="ARBA" id="ARBA00023065"/>
    </source>
</evidence>
<dbReference type="Pfam" id="PF00999">
    <property type="entry name" value="Na_H_Exchanger"/>
    <property type="match status" value="1"/>
</dbReference>
<evidence type="ECO:0000256" key="10">
    <source>
        <dbReference type="SAM" id="Phobius"/>
    </source>
</evidence>
<evidence type="ECO:0000313" key="12">
    <source>
        <dbReference type="EMBL" id="SKA35135.1"/>
    </source>
</evidence>
<dbReference type="NCBIfam" id="NF003714">
    <property type="entry name" value="PRK05326.1-1"/>
    <property type="match status" value="1"/>
</dbReference>
<keyword evidence="13" id="KW-1185">Reference proteome</keyword>
<evidence type="ECO:0000256" key="9">
    <source>
        <dbReference type="SAM" id="MobiDB-lite"/>
    </source>
</evidence>
<feature type="transmembrane region" description="Helical" evidence="10">
    <location>
        <begin position="88"/>
        <end position="111"/>
    </location>
</feature>
<feature type="domain" description="Transporter-associated" evidence="11">
    <location>
        <begin position="490"/>
        <end position="570"/>
    </location>
</feature>
<protein>
    <submittedName>
        <fullName evidence="12">Potassium/proton antiporter, CPA1 family</fullName>
    </submittedName>
</protein>
<feature type="transmembrane region" description="Helical" evidence="10">
    <location>
        <begin position="365"/>
        <end position="388"/>
    </location>
</feature>
<dbReference type="NCBIfam" id="NF003715">
    <property type="entry name" value="PRK05326.1-2"/>
    <property type="match status" value="1"/>
</dbReference>